<dbReference type="Proteomes" id="UP000790347">
    <property type="component" value="Unassembled WGS sequence"/>
</dbReference>
<gene>
    <name evidence="1" type="ORF">DERF_013558</name>
</gene>
<dbReference type="EMBL" id="ASGP02000007">
    <property type="protein sequence ID" value="KAH9497582.1"/>
    <property type="molecule type" value="Genomic_DNA"/>
</dbReference>
<organism evidence="1 2">
    <name type="scientific">Dermatophagoides farinae</name>
    <name type="common">American house dust mite</name>
    <dbReference type="NCBI Taxonomy" id="6954"/>
    <lineage>
        <taxon>Eukaryota</taxon>
        <taxon>Metazoa</taxon>
        <taxon>Ecdysozoa</taxon>
        <taxon>Arthropoda</taxon>
        <taxon>Chelicerata</taxon>
        <taxon>Arachnida</taxon>
        <taxon>Acari</taxon>
        <taxon>Acariformes</taxon>
        <taxon>Sarcoptiformes</taxon>
        <taxon>Astigmata</taxon>
        <taxon>Psoroptidia</taxon>
        <taxon>Analgoidea</taxon>
        <taxon>Pyroglyphidae</taxon>
        <taxon>Dermatophagoidinae</taxon>
        <taxon>Dermatophagoides</taxon>
    </lineage>
</organism>
<sequence length="87" mass="9902">MFVPIQVMILLSKSPTLNFCQDRCCDSLLYFGDEDDHDGDDGDDGDFLMKLSSLTFDIDDDDNDNDDYCEMTNSKQITMAKESFFSS</sequence>
<protein>
    <submittedName>
        <fullName evidence="1">Uncharacterized protein</fullName>
    </submittedName>
</protein>
<accession>A0A922L0P0</accession>
<proteinExistence type="predicted"/>
<evidence type="ECO:0000313" key="1">
    <source>
        <dbReference type="EMBL" id="KAH9497582.1"/>
    </source>
</evidence>
<evidence type="ECO:0000313" key="2">
    <source>
        <dbReference type="Proteomes" id="UP000790347"/>
    </source>
</evidence>
<reference evidence="1" key="1">
    <citation type="submission" date="2013-05" db="EMBL/GenBank/DDBJ databases">
        <authorList>
            <person name="Yim A.K.Y."/>
            <person name="Chan T.F."/>
            <person name="Ji K.M."/>
            <person name="Liu X.Y."/>
            <person name="Zhou J.W."/>
            <person name="Li R.Q."/>
            <person name="Yang K.Y."/>
            <person name="Li J."/>
            <person name="Li M."/>
            <person name="Law P.T.W."/>
            <person name="Wu Y.L."/>
            <person name="Cai Z.L."/>
            <person name="Qin H."/>
            <person name="Bao Y."/>
            <person name="Leung R.K.K."/>
            <person name="Ng P.K.S."/>
            <person name="Zou J."/>
            <person name="Zhong X.J."/>
            <person name="Ran P.X."/>
            <person name="Zhong N.S."/>
            <person name="Liu Z.G."/>
            <person name="Tsui S.K.W."/>
        </authorList>
    </citation>
    <scope>NUCLEOTIDE SEQUENCE</scope>
    <source>
        <strain evidence="1">Derf</strain>
        <tissue evidence="1">Whole organism</tissue>
    </source>
</reference>
<comment type="caution">
    <text evidence="1">The sequence shown here is derived from an EMBL/GenBank/DDBJ whole genome shotgun (WGS) entry which is preliminary data.</text>
</comment>
<dbReference type="AlphaFoldDB" id="A0A922L0P0"/>
<keyword evidence="2" id="KW-1185">Reference proteome</keyword>
<name>A0A922L0P0_DERFA</name>
<reference evidence="1" key="2">
    <citation type="journal article" date="2022" name="Res Sq">
        <title>Comparative Genomics Reveals Insights into the Divergent Evolution of Astigmatic Mites and Household Pest Adaptations.</title>
        <authorList>
            <person name="Xiong Q."/>
            <person name="Wan A.T.-Y."/>
            <person name="Liu X.-Y."/>
            <person name="Fung C.S.-H."/>
            <person name="Xiao X."/>
            <person name="Malainual N."/>
            <person name="Hou J."/>
            <person name="Wang L."/>
            <person name="Wang M."/>
            <person name="Yang K."/>
            <person name="Cui Y."/>
            <person name="Leung E."/>
            <person name="Nong W."/>
            <person name="Shin S.-K."/>
            <person name="Au S."/>
            <person name="Jeong K.Y."/>
            <person name="Chew F.T."/>
            <person name="Hui J."/>
            <person name="Leung T.F."/>
            <person name="Tungtrongchitr A."/>
            <person name="Zhong N."/>
            <person name="Liu Z."/>
            <person name="Tsui S."/>
        </authorList>
    </citation>
    <scope>NUCLEOTIDE SEQUENCE</scope>
    <source>
        <strain evidence="1">Derf</strain>
        <tissue evidence="1">Whole organism</tissue>
    </source>
</reference>